<proteinExistence type="predicted"/>
<gene>
    <name evidence="3" type="ORF">ACFSW8_02045</name>
</gene>
<organism evidence="3 4">
    <name type="scientific">Rubritalea tangerina</name>
    <dbReference type="NCBI Taxonomy" id="430798"/>
    <lineage>
        <taxon>Bacteria</taxon>
        <taxon>Pseudomonadati</taxon>
        <taxon>Verrucomicrobiota</taxon>
        <taxon>Verrucomicrobiia</taxon>
        <taxon>Verrucomicrobiales</taxon>
        <taxon>Rubritaleaceae</taxon>
        <taxon>Rubritalea</taxon>
    </lineage>
</organism>
<dbReference type="InterPro" id="IPR013424">
    <property type="entry name" value="Ice-binding_C"/>
</dbReference>
<name>A0ABW4Z701_9BACT</name>
<dbReference type="EMBL" id="JBHUJB010000011">
    <property type="protein sequence ID" value="MFD2157673.1"/>
    <property type="molecule type" value="Genomic_DNA"/>
</dbReference>
<feature type="domain" description="Ice-binding protein C-terminal" evidence="2">
    <location>
        <begin position="217"/>
        <end position="239"/>
    </location>
</feature>
<evidence type="ECO:0000259" key="2">
    <source>
        <dbReference type="Pfam" id="PF07589"/>
    </source>
</evidence>
<dbReference type="NCBIfam" id="TIGR02595">
    <property type="entry name" value="PEP_CTERM"/>
    <property type="match status" value="1"/>
</dbReference>
<dbReference type="Proteomes" id="UP001597389">
    <property type="component" value="Unassembled WGS sequence"/>
</dbReference>
<evidence type="ECO:0000313" key="4">
    <source>
        <dbReference type="Proteomes" id="UP001597389"/>
    </source>
</evidence>
<dbReference type="RefSeq" id="WP_377089261.1">
    <property type="nucleotide sequence ID" value="NZ_JBHSJL010000014.1"/>
</dbReference>
<evidence type="ECO:0000313" key="3">
    <source>
        <dbReference type="EMBL" id="MFD2157673.1"/>
    </source>
</evidence>
<keyword evidence="1" id="KW-0732">Signal</keyword>
<feature type="chain" id="PRO_5046361883" evidence="1">
    <location>
        <begin position="18"/>
        <end position="241"/>
    </location>
</feature>
<sequence length="241" mass="25010">MKHILTTLVGSSLISSAAVINIEMYSGGNMAADSNWEISDNKAGTDGDLDGLIDGTDNNGAILTTDGTAGWQLNDQFTADSSGNLPQLRYTFDNALVSQLDTQGFTLTFTVENLGNRGGIWFGQKAGAFGALAQSRVAIVGAGDIAVDGLLHTVSVVWDGNSLTRTIDGGPATTLTLASNGQEAYTGDSGEARFLVDAGSSTNSGAVWNITSAQITSVPEPTTTSLIGLAGLSFMLRRRRP</sequence>
<accession>A0ABW4Z701</accession>
<protein>
    <submittedName>
        <fullName evidence="3">PEP-CTERM sorting domain-containing protein</fullName>
    </submittedName>
</protein>
<evidence type="ECO:0000256" key="1">
    <source>
        <dbReference type="SAM" id="SignalP"/>
    </source>
</evidence>
<reference evidence="4" key="1">
    <citation type="journal article" date="2019" name="Int. J. Syst. Evol. Microbiol.">
        <title>The Global Catalogue of Microorganisms (GCM) 10K type strain sequencing project: providing services to taxonomists for standard genome sequencing and annotation.</title>
        <authorList>
            <consortium name="The Broad Institute Genomics Platform"/>
            <consortium name="The Broad Institute Genome Sequencing Center for Infectious Disease"/>
            <person name="Wu L."/>
            <person name="Ma J."/>
        </authorList>
    </citation>
    <scope>NUCLEOTIDE SEQUENCE [LARGE SCALE GENOMIC DNA]</scope>
    <source>
        <strain evidence="4">CCUG 57942</strain>
    </source>
</reference>
<feature type="signal peptide" evidence="1">
    <location>
        <begin position="1"/>
        <end position="17"/>
    </location>
</feature>
<dbReference type="Pfam" id="PF07589">
    <property type="entry name" value="PEP-CTERM"/>
    <property type="match status" value="1"/>
</dbReference>
<keyword evidence="4" id="KW-1185">Reference proteome</keyword>
<comment type="caution">
    <text evidence="3">The sequence shown here is derived from an EMBL/GenBank/DDBJ whole genome shotgun (WGS) entry which is preliminary data.</text>
</comment>